<sequence>MANKKTTVSIKVEDLDEAIEKANQLKKLLEEAQKLIDSLAATQIKVY</sequence>
<evidence type="ECO:0000313" key="3">
    <source>
        <dbReference type="Proteomes" id="UP000466848"/>
    </source>
</evidence>
<name>A0A858BSM7_9FIRM</name>
<dbReference type="RefSeq" id="WP_163065450.1">
    <property type="nucleotide sequence ID" value="NZ_CP048649.1"/>
</dbReference>
<dbReference type="Proteomes" id="UP000466848">
    <property type="component" value="Chromosome"/>
</dbReference>
<dbReference type="KEGG" id="abut:Ami103574_04290"/>
<organism evidence="2 3">
    <name type="scientific">Aminipila butyrica</name>
    <dbReference type="NCBI Taxonomy" id="433296"/>
    <lineage>
        <taxon>Bacteria</taxon>
        <taxon>Bacillati</taxon>
        <taxon>Bacillota</taxon>
        <taxon>Clostridia</taxon>
        <taxon>Peptostreptococcales</taxon>
        <taxon>Anaerovoracaceae</taxon>
        <taxon>Aminipila</taxon>
    </lineage>
</organism>
<gene>
    <name evidence="2" type="ORF">Ami103574_04290</name>
</gene>
<evidence type="ECO:0000256" key="1">
    <source>
        <dbReference type="SAM" id="Coils"/>
    </source>
</evidence>
<keyword evidence="3" id="KW-1185">Reference proteome</keyword>
<dbReference type="EMBL" id="CP048649">
    <property type="protein sequence ID" value="QIB68587.1"/>
    <property type="molecule type" value="Genomic_DNA"/>
</dbReference>
<protein>
    <submittedName>
        <fullName evidence="2">Uncharacterized protein</fullName>
    </submittedName>
</protein>
<feature type="coiled-coil region" evidence="1">
    <location>
        <begin position="12"/>
        <end position="45"/>
    </location>
</feature>
<dbReference type="AlphaFoldDB" id="A0A858BSM7"/>
<proteinExistence type="predicted"/>
<accession>A0A858BSM7</accession>
<reference evidence="2 3" key="1">
    <citation type="submission" date="2020-02" db="EMBL/GenBank/DDBJ databases">
        <authorList>
            <person name="Kim Y.B."/>
            <person name="Roh S.W."/>
        </authorList>
    </citation>
    <scope>NUCLEOTIDE SEQUENCE [LARGE SCALE GENOMIC DNA]</scope>
    <source>
        <strain evidence="2 3">DSM 103574</strain>
    </source>
</reference>
<keyword evidence="1" id="KW-0175">Coiled coil</keyword>
<evidence type="ECO:0000313" key="2">
    <source>
        <dbReference type="EMBL" id="QIB68587.1"/>
    </source>
</evidence>